<dbReference type="InterPro" id="IPR043128">
    <property type="entry name" value="Rev_trsase/Diguanyl_cyclase"/>
</dbReference>
<feature type="transmembrane region" description="Helical" evidence="8">
    <location>
        <begin position="247"/>
        <end position="267"/>
    </location>
</feature>
<feature type="domain" description="GGDEF" evidence="9">
    <location>
        <begin position="343"/>
        <end position="473"/>
    </location>
</feature>
<feature type="transmembrane region" description="Helical" evidence="8">
    <location>
        <begin position="20"/>
        <end position="39"/>
    </location>
</feature>
<evidence type="ECO:0000313" key="13">
    <source>
        <dbReference type="Proteomes" id="UP000276029"/>
    </source>
</evidence>
<dbReference type="EMBL" id="RBWX01000012">
    <property type="protein sequence ID" value="RKS84996.1"/>
    <property type="molecule type" value="Genomic_DNA"/>
</dbReference>
<evidence type="ECO:0000256" key="5">
    <source>
        <dbReference type="ARBA" id="ARBA00022989"/>
    </source>
</evidence>
<evidence type="ECO:0000256" key="3">
    <source>
        <dbReference type="ARBA" id="ARBA00022475"/>
    </source>
</evidence>
<dbReference type="Gene3D" id="3.30.70.270">
    <property type="match status" value="1"/>
</dbReference>
<evidence type="ECO:0000256" key="7">
    <source>
        <dbReference type="ARBA" id="ARBA00034247"/>
    </source>
</evidence>
<accession>A0AAD1D5P5</accession>
<keyword evidence="5 8" id="KW-1133">Transmembrane helix</keyword>
<feature type="transmembrane region" description="Helical" evidence="8">
    <location>
        <begin position="129"/>
        <end position="151"/>
    </location>
</feature>
<dbReference type="RefSeq" id="WP_121053531.1">
    <property type="nucleotide sequence ID" value="NZ_AP018711.1"/>
</dbReference>
<reference evidence="10 12" key="1">
    <citation type="submission" date="2018-06" db="EMBL/GenBank/DDBJ databases">
        <title>Complete Genome Sequence of the Microcystin-Degrading Bacterium Sphingosinicella microcystinivorans Strain B-9.</title>
        <authorList>
            <person name="Jin H."/>
            <person name="Nishizawa T."/>
            <person name="Guo Y."/>
            <person name="Nishizawa A."/>
            <person name="Park H."/>
            <person name="Kato H."/>
            <person name="Tsuji K."/>
            <person name="Harada K."/>
        </authorList>
    </citation>
    <scope>NUCLEOTIDE SEQUENCE [LARGE SCALE GENOMIC DNA]</scope>
    <source>
        <strain evidence="10 12">B9</strain>
    </source>
</reference>
<dbReference type="Pfam" id="PF05231">
    <property type="entry name" value="MASE1"/>
    <property type="match status" value="1"/>
</dbReference>
<dbReference type="PANTHER" id="PTHR45138:SF9">
    <property type="entry name" value="DIGUANYLATE CYCLASE DGCM-RELATED"/>
    <property type="match status" value="1"/>
</dbReference>
<dbReference type="GO" id="GO:1902201">
    <property type="term" value="P:negative regulation of bacterial-type flagellum-dependent cell motility"/>
    <property type="evidence" value="ECO:0007669"/>
    <property type="project" value="TreeGrafter"/>
</dbReference>
<dbReference type="SUPFAM" id="SSF55073">
    <property type="entry name" value="Nucleotide cyclase"/>
    <property type="match status" value="1"/>
</dbReference>
<dbReference type="CDD" id="cd01949">
    <property type="entry name" value="GGDEF"/>
    <property type="match status" value="1"/>
</dbReference>
<keyword evidence="13" id="KW-1185">Reference proteome</keyword>
<evidence type="ECO:0000256" key="1">
    <source>
        <dbReference type="ARBA" id="ARBA00004651"/>
    </source>
</evidence>
<evidence type="ECO:0000256" key="4">
    <source>
        <dbReference type="ARBA" id="ARBA00022692"/>
    </source>
</evidence>
<dbReference type="EC" id="2.7.7.65" evidence="2"/>
<sequence>MLNQGFYMTEKRAVRAKGPFTTGPLIVGLAHFIIALINIRLTGWSVGMATVWAANALVFAALVVVPTRRWTPYVISVWIAGFAANLLGGYPAFAAAPFAALNIAEAALAALLTRHLIGGPLQLERPDHLLKFIGASIVAAAFSASLSAPFMSAAVDEAMGRSWLSWFASDTLGLLLVTPILLIVFAIWSGKRSFLQGRSAVEAAGLFALVTGLSVLVFAQTRWPMLFLLLPPMLLTTFRLRSAGATVAIVIVACVGSYFTTIGSGPIALMPGDLADRIYFFQFFLAVAFLPSLPVACVLDERDALAAIAERQASTDELTGTASRRMFLARLEAAGEAANANGTAFSVALFDVDHFKSVNDRFGHDVGDAVLRHVGALAMAIVGRHGLVGRLGGEEFAVLMPGRSLDQAAGLCEALRKACSDTDDMPEGVVPVTISVGVAALARGRAAADVLKAADAAMYLAKSSGRDRVQIVR</sequence>
<reference evidence="11 13" key="2">
    <citation type="submission" date="2018-10" db="EMBL/GenBank/DDBJ databases">
        <title>Genomic Encyclopedia of Type Strains, Phase IV (KMG-IV): sequencing the most valuable type-strain genomes for metagenomic binning, comparative biology and taxonomic classification.</title>
        <authorList>
            <person name="Goeker M."/>
        </authorList>
    </citation>
    <scope>NUCLEOTIDE SEQUENCE [LARGE SCALE GENOMIC DNA]</scope>
    <source>
        <strain evidence="11 13">DSM 19791</strain>
    </source>
</reference>
<dbReference type="NCBIfam" id="TIGR00254">
    <property type="entry name" value="GGDEF"/>
    <property type="match status" value="1"/>
</dbReference>
<feature type="transmembrane region" description="Helical" evidence="8">
    <location>
        <begin position="45"/>
        <end position="65"/>
    </location>
</feature>
<evidence type="ECO:0000313" key="11">
    <source>
        <dbReference type="EMBL" id="RKS84996.1"/>
    </source>
</evidence>
<comment type="catalytic activity">
    <reaction evidence="7">
        <text>2 GTP = 3',3'-c-di-GMP + 2 diphosphate</text>
        <dbReference type="Rhea" id="RHEA:24898"/>
        <dbReference type="ChEBI" id="CHEBI:33019"/>
        <dbReference type="ChEBI" id="CHEBI:37565"/>
        <dbReference type="ChEBI" id="CHEBI:58805"/>
        <dbReference type="EC" id="2.7.7.65"/>
    </reaction>
</comment>
<feature type="transmembrane region" description="Helical" evidence="8">
    <location>
        <begin position="200"/>
        <end position="217"/>
    </location>
</feature>
<comment type="subcellular location">
    <subcellularLocation>
        <location evidence="1">Cell membrane</location>
        <topology evidence="1">Multi-pass membrane protein</topology>
    </subcellularLocation>
</comment>
<dbReference type="EMBL" id="AP018711">
    <property type="protein sequence ID" value="BBE33346.1"/>
    <property type="molecule type" value="Genomic_DNA"/>
</dbReference>
<dbReference type="InterPro" id="IPR029787">
    <property type="entry name" value="Nucleotide_cyclase"/>
</dbReference>
<keyword evidence="4 8" id="KW-0812">Transmembrane</keyword>
<dbReference type="Pfam" id="PF00990">
    <property type="entry name" value="GGDEF"/>
    <property type="match status" value="1"/>
</dbReference>
<dbReference type="KEGG" id="smic:SmB9_10040"/>
<feature type="transmembrane region" description="Helical" evidence="8">
    <location>
        <begin position="163"/>
        <end position="188"/>
    </location>
</feature>
<evidence type="ECO:0000256" key="6">
    <source>
        <dbReference type="ARBA" id="ARBA00023136"/>
    </source>
</evidence>
<feature type="transmembrane region" description="Helical" evidence="8">
    <location>
        <begin position="72"/>
        <end position="93"/>
    </location>
</feature>
<proteinExistence type="predicted"/>
<dbReference type="Proteomes" id="UP000276029">
    <property type="component" value="Unassembled WGS sequence"/>
</dbReference>
<dbReference type="GO" id="GO:0043709">
    <property type="term" value="P:cell adhesion involved in single-species biofilm formation"/>
    <property type="evidence" value="ECO:0007669"/>
    <property type="project" value="TreeGrafter"/>
</dbReference>
<protein>
    <recommendedName>
        <fullName evidence="2">diguanylate cyclase</fullName>
        <ecNumber evidence="2">2.7.7.65</ecNumber>
    </recommendedName>
</protein>
<evidence type="ECO:0000256" key="8">
    <source>
        <dbReference type="SAM" id="Phobius"/>
    </source>
</evidence>
<evidence type="ECO:0000313" key="10">
    <source>
        <dbReference type="EMBL" id="BBE33346.1"/>
    </source>
</evidence>
<organism evidence="10 12">
    <name type="scientific">Sphingosinicella microcystinivorans</name>
    <dbReference type="NCBI Taxonomy" id="335406"/>
    <lineage>
        <taxon>Bacteria</taxon>
        <taxon>Pseudomonadati</taxon>
        <taxon>Pseudomonadota</taxon>
        <taxon>Alphaproteobacteria</taxon>
        <taxon>Sphingomonadales</taxon>
        <taxon>Sphingosinicellaceae</taxon>
        <taxon>Sphingosinicella</taxon>
    </lineage>
</organism>
<dbReference type="InterPro" id="IPR007895">
    <property type="entry name" value="MASE1"/>
</dbReference>
<evidence type="ECO:0000259" key="9">
    <source>
        <dbReference type="PROSITE" id="PS50887"/>
    </source>
</evidence>
<dbReference type="GO" id="GO:0052621">
    <property type="term" value="F:diguanylate cyclase activity"/>
    <property type="evidence" value="ECO:0007669"/>
    <property type="project" value="UniProtKB-EC"/>
</dbReference>
<dbReference type="Proteomes" id="UP000275727">
    <property type="component" value="Chromosome"/>
</dbReference>
<gene>
    <name evidence="11" type="ORF">DFR51_3596</name>
    <name evidence="10" type="ORF">SmB9_10040</name>
</gene>
<dbReference type="PANTHER" id="PTHR45138">
    <property type="entry name" value="REGULATORY COMPONENTS OF SENSORY TRANSDUCTION SYSTEM"/>
    <property type="match status" value="1"/>
</dbReference>
<feature type="transmembrane region" description="Helical" evidence="8">
    <location>
        <begin position="279"/>
        <end position="299"/>
    </location>
</feature>
<keyword evidence="3" id="KW-1003">Cell membrane</keyword>
<evidence type="ECO:0000313" key="12">
    <source>
        <dbReference type="Proteomes" id="UP000275727"/>
    </source>
</evidence>
<dbReference type="GO" id="GO:0005886">
    <property type="term" value="C:plasma membrane"/>
    <property type="evidence" value="ECO:0007669"/>
    <property type="project" value="UniProtKB-SubCell"/>
</dbReference>
<dbReference type="PROSITE" id="PS50887">
    <property type="entry name" value="GGDEF"/>
    <property type="match status" value="1"/>
</dbReference>
<keyword evidence="6 8" id="KW-0472">Membrane</keyword>
<dbReference type="FunFam" id="3.30.70.270:FF:000001">
    <property type="entry name" value="Diguanylate cyclase domain protein"/>
    <property type="match status" value="1"/>
</dbReference>
<dbReference type="InterPro" id="IPR050469">
    <property type="entry name" value="Diguanylate_Cyclase"/>
</dbReference>
<evidence type="ECO:0000256" key="2">
    <source>
        <dbReference type="ARBA" id="ARBA00012528"/>
    </source>
</evidence>
<dbReference type="SMART" id="SM00267">
    <property type="entry name" value="GGDEF"/>
    <property type="match status" value="1"/>
</dbReference>
<dbReference type="InterPro" id="IPR000160">
    <property type="entry name" value="GGDEF_dom"/>
</dbReference>
<dbReference type="AlphaFoldDB" id="A0AAD1D5P5"/>
<name>A0AAD1D5P5_SPHMI</name>